<dbReference type="PANTHER" id="PTHR30231:SF4">
    <property type="entry name" value="PROTEIN NEN2"/>
    <property type="match status" value="1"/>
</dbReference>
<evidence type="ECO:0000259" key="4">
    <source>
        <dbReference type="SMART" id="SM00479"/>
    </source>
</evidence>
<evidence type="ECO:0000313" key="6">
    <source>
        <dbReference type="Proteomes" id="UP001500016"/>
    </source>
</evidence>
<proteinExistence type="predicted"/>
<dbReference type="InterPro" id="IPR036397">
    <property type="entry name" value="RNaseH_sf"/>
</dbReference>
<dbReference type="Proteomes" id="UP001500016">
    <property type="component" value="Unassembled WGS sequence"/>
</dbReference>
<keyword evidence="6" id="KW-1185">Reference proteome</keyword>
<evidence type="ECO:0000256" key="2">
    <source>
        <dbReference type="ARBA" id="ARBA00022801"/>
    </source>
</evidence>
<dbReference type="PANTHER" id="PTHR30231">
    <property type="entry name" value="DNA POLYMERASE III SUBUNIT EPSILON"/>
    <property type="match status" value="1"/>
</dbReference>
<comment type="caution">
    <text evidence="5">The sequence shown here is derived from an EMBL/GenBank/DDBJ whole genome shotgun (WGS) entry which is preliminary data.</text>
</comment>
<feature type="domain" description="Exonuclease" evidence="4">
    <location>
        <begin position="348"/>
        <end position="503"/>
    </location>
</feature>
<keyword evidence="2" id="KW-0378">Hydrolase</keyword>
<organism evidence="5 6">
    <name type="scientific">Streptomyces albiaxialis</name>
    <dbReference type="NCBI Taxonomy" id="329523"/>
    <lineage>
        <taxon>Bacteria</taxon>
        <taxon>Bacillati</taxon>
        <taxon>Actinomycetota</taxon>
        <taxon>Actinomycetes</taxon>
        <taxon>Kitasatosporales</taxon>
        <taxon>Streptomycetaceae</taxon>
        <taxon>Streptomyces</taxon>
    </lineage>
</organism>
<dbReference type="InterPro" id="IPR012337">
    <property type="entry name" value="RNaseH-like_sf"/>
</dbReference>
<evidence type="ECO:0000313" key="5">
    <source>
        <dbReference type="EMBL" id="GAA2105785.1"/>
    </source>
</evidence>
<keyword evidence="1" id="KW-0540">Nuclease</keyword>
<dbReference type="Gene3D" id="3.30.420.10">
    <property type="entry name" value="Ribonuclease H-like superfamily/Ribonuclease H"/>
    <property type="match status" value="1"/>
</dbReference>
<keyword evidence="3" id="KW-0269">Exonuclease</keyword>
<dbReference type="Pfam" id="PF00929">
    <property type="entry name" value="RNase_T"/>
    <property type="match status" value="1"/>
</dbReference>
<dbReference type="EMBL" id="BAAAPE010000042">
    <property type="protein sequence ID" value="GAA2105785.1"/>
    <property type="molecule type" value="Genomic_DNA"/>
</dbReference>
<dbReference type="SMART" id="SM00479">
    <property type="entry name" value="EXOIII"/>
    <property type="match status" value="1"/>
</dbReference>
<dbReference type="SUPFAM" id="SSF53098">
    <property type="entry name" value="Ribonuclease H-like"/>
    <property type="match status" value="1"/>
</dbReference>
<accession>A0ABN2X6N0</accession>
<name>A0ABN2X6N0_9ACTN</name>
<reference evidence="5 6" key="1">
    <citation type="journal article" date="2019" name="Int. J. Syst. Evol. Microbiol.">
        <title>The Global Catalogue of Microorganisms (GCM) 10K type strain sequencing project: providing services to taxonomists for standard genome sequencing and annotation.</title>
        <authorList>
            <consortium name="The Broad Institute Genomics Platform"/>
            <consortium name="The Broad Institute Genome Sequencing Center for Infectious Disease"/>
            <person name="Wu L."/>
            <person name="Ma J."/>
        </authorList>
    </citation>
    <scope>NUCLEOTIDE SEQUENCE [LARGE SCALE GENOMIC DNA]</scope>
    <source>
        <strain evidence="5 6">JCM 15478</strain>
    </source>
</reference>
<evidence type="ECO:0000256" key="1">
    <source>
        <dbReference type="ARBA" id="ARBA00022722"/>
    </source>
</evidence>
<protein>
    <recommendedName>
        <fullName evidence="4">Exonuclease domain-containing protein</fullName>
    </recommendedName>
</protein>
<evidence type="ECO:0000256" key="3">
    <source>
        <dbReference type="ARBA" id="ARBA00022839"/>
    </source>
</evidence>
<dbReference type="InterPro" id="IPR013520">
    <property type="entry name" value="Ribonucl_H"/>
</dbReference>
<sequence length="507" mass="56237">MRAVELGAIPARCTAKGWRRDVADELAAQVPRILAAIEAAEALGANRIAELLEAETGVEGVDRADVEVIVTAGHLRQLDTYKDWPLYSVQDAKAYAREHGDELAAIVAERRAWNAASMDRRQAADELGWRVSELSRVAEERGIAPGRFGRFSRADVAALQEDEDAAAQVAADRLVGPDQAAGILELRRTDWDYVVAAGWIEPVEVREVQTGKYKVVDVPMYRTGDVEALRDEPPAPGLNWEDVRAVPRGKPSLLREYAHREQSRAQAIHRFAAELATREGVEVWAHWNNPDDFWELDWDRIDGKPTREQVRSALATDPAMGPYREAVELGAEWGSVVRWARAMLAPGAAVILDTETTSLDGQIIEIAVMDAATGRPLVDTLVKPTDGVTIHPDAYFKHRLTLADLADAPSWEKVLPKVRKATKGRMVLAYNSDFDYGRVLAHTEQVGKRPMHLADPNSWECLMAARSRFYSHGRRSLDGPHRAMGDCKAGRALLETMAEGRGRRHHP</sequence>
<dbReference type="CDD" id="cd06127">
    <property type="entry name" value="DEDDh"/>
    <property type="match status" value="1"/>
</dbReference>
<gene>
    <name evidence="5" type="ORF">GCM10009801_81950</name>
</gene>